<accession>A0A5E7N3A5</accession>
<evidence type="ECO:0000313" key="2">
    <source>
        <dbReference type="Proteomes" id="UP000375525"/>
    </source>
</evidence>
<protein>
    <submittedName>
        <fullName evidence="1">Uncharacterized protein</fullName>
    </submittedName>
</protein>
<name>A0A5E7N3A5_PSEFL</name>
<sequence length="265" mass="29179">MLNPQHIPTLDTQLPSVCESGVAWLPQVVIDLSFWHGGRKLKDLERFEWPGDVVEGAALAHAQQNCALFRIEQSSTLEMWAFRSDWIIANTRSDIDLHWSSVDPAPRAVHKILLSHRPVWSSKQGALPPLPLWRTFDAGFIKFVTVVSTLSPNDDWSGHITALLVEPAPIAGLQDLALVDGRITDLKVIHRGHCASGSQLILVTGNVRVAIGPHSDRSNELDIEQALSSALDVQLLPTTERLELDSSDTVLRPTAWQIANLPVSA</sequence>
<organism evidence="1 2">
    <name type="scientific">Pseudomonas fluorescens</name>
    <dbReference type="NCBI Taxonomy" id="294"/>
    <lineage>
        <taxon>Bacteria</taxon>
        <taxon>Pseudomonadati</taxon>
        <taxon>Pseudomonadota</taxon>
        <taxon>Gammaproteobacteria</taxon>
        <taxon>Pseudomonadales</taxon>
        <taxon>Pseudomonadaceae</taxon>
        <taxon>Pseudomonas</taxon>
    </lineage>
</organism>
<gene>
    <name evidence="1" type="ORF">PS880_04328</name>
</gene>
<dbReference type="Proteomes" id="UP000375525">
    <property type="component" value="Unassembled WGS sequence"/>
</dbReference>
<dbReference type="EMBL" id="CABVIH010000023">
    <property type="protein sequence ID" value="VVP30803.1"/>
    <property type="molecule type" value="Genomic_DNA"/>
</dbReference>
<reference evidence="1 2" key="1">
    <citation type="submission" date="2019-09" db="EMBL/GenBank/DDBJ databases">
        <authorList>
            <person name="Chandra G."/>
            <person name="Truman W A."/>
        </authorList>
    </citation>
    <scope>NUCLEOTIDE SEQUENCE [LARGE SCALE GENOMIC DNA]</scope>
    <source>
        <strain evidence="1">PS880</strain>
    </source>
</reference>
<dbReference type="AlphaFoldDB" id="A0A5E7N3A5"/>
<dbReference type="RefSeq" id="WP_150781389.1">
    <property type="nucleotide sequence ID" value="NZ_CABVIH010000023.1"/>
</dbReference>
<proteinExistence type="predicted"/>
<evidence type="ECO:0000313" key="1">
    <source>
        <dbReference type="EMBL" id="VVP30803.1"/>
    </source>
</evidence>
<dbReference type="OrthoDB" id="7007851at2"/>